<evidence type="ECO:0000313" key="2">
    <source>
        <dbReference type="Proteomes" id="UP000800082"/>
    </source>
</evidence>
<dbReference type="AlphaFoldDB" id="A0A6A5S0P7"/>
<organism evidence="1 2">
    <name type="scientific">Didymella exigua CBS 183.55</name>
    <dbReference type="NCBI Taxonomy" id="1150837"/>
    <lineage>
        <taxon>Eukaryota</taxon>
        <taxon>Fungi</taxon>
        <taxon>Dikarya</taxon>
        <taxon>Ascomycota</taxon>
        <taxon>Pezizomycotina</taxon>
        <taxon>Dothideomycetes</taxon>
        <taxon>Pleosporomycetidae</taxon>
        <taxon>Pleosporales</taxon>
        <taxon>Pleosporineae</taxon>
        <taxon>Didymellaceae</taxon>
        <taxon>Didymella</taxon>
    </lineage>
</organism>
<dbReference type="EMBL" id="ML978959">
    <property type="protein sequence ID" value="KAF1932056.1"/>
    <property type="molecule type" value="Genomic_DNA"/>
</dbReference>
<evidence type="ECO:0000313" key="1">
    <source>
        <dbReference type="EMBL" id="KAF1932056.1"/>
    </source>
</evidence>
<dbReference type="RefSeq" id="XP_033452304.1">
    <property type="nucleotide sequence ID" value="XM_033588940.1"/>
</dbReference>
<proteinExistence type="predicted"/>
<dbReference type="Proteomes" id="UP000800082">
    <property type="component" value="Unassembled WGS sequence"/>
</dbReference>
<dbReference type="GeneID" id="54346587"/>
<keyword evidence="2" id="KW-1185">Reference proteome</keyword>
<dbReference type="OrthoDB" id="10522065at2759"/>
<name>A0A6A5S0P7_9PLEO</name>
<sequence>MNISQVAAWSQGDTNGRLKPMVTTASQNSRLSAAKSSTKSAFLAILRASCSRSLARGLSRRCTHHRMYASFFETRIVQQYAEPDNQVSRITAFVSGANACSVHNTPTSMGHEPGWLSVAIGFDPGEEVMSLTERPRFERASLFVSNTSSPCVDLQILKRHGSTTNYGDGLSTAIQLTTCCTCRPCIGRITSLLGVNAHTADCMSARYGQVCHGLLASLRTLAMGYIKALNVTAVRSKPPMDLQDLNSLCVA</sequence>
<protein>
    <submittedName>
        <fullName evidence="1">Uncharacterized protein</fullName>
    </submittedName>
</protein>
<reference evidence="1" key="1">
    <citation type="journal article" date="2020" name="Stud. Mycol.">
        <title>101 Dothideomycetes genomes: a test case for predicting lifestyles and emergence of pathogens.</title>
        <authorList>
            <person name="Haridas S."/>
            <person name="Albert R."/>
            <person name="Binder M."/>
            <person name="Bloem J."/>
            <person name="Labutti K."/>
            <person name="Salamov A."/>
            <person name="Andreopoulos B."/>
            <person name="Baker S."/>
            <person name="Barry K."/>
            <person name="Bills G."/>
            <person name="Bluhm B."/>
            <person name="Cannon C."/>
            <person name="Castanera R."/>
            <person name="Culley D."/>
            <person name="Daum C."/>
            <person name="Ezra D."/>
            <person name="Gonzalez J."/>
            <person name="Henrissat B."/>
            <person name="Kuo A."/>
            <person name="Liang C."/>
            <person name="Lipzen A."/>
            <person name="Lutzoni F."/>
            <person name="Magnuson J."/>
            <person name="Mondo S."/>
            <person name="Nolan M."/>
            <person name="Ohm R."/>
            <person name="Pangilinan J."/>
            <person name="Park H.-J."/>
            <person name="Ramirez L."/>
            <person name="Alfaro M."/>
            <person name="Sun H."/>
            <person name="Tritt A."/>
            <person name="Yoshinaga Y."/>
            <person name="Zwiers L.-H."/>
            <person name="Turgeon B."/>
            <person name="Goodwin S."/>
            <person name="Spatafora J."/>
            <person name="Crous P."/>
            <person name="Grigoriev I."/>
        </authorList>
    </citation>
    <scope>NUCLEOTIDE SEQUENCE</scope>
    <source>
        <strain evidence="1">CBS 183.55</strain>
    </source>
</reference>
<gene>
    <name evidence="1" type="ORF">M421DRAFT_283533</name>
</gene>
<accession>A0A6A5S0P7</accession>